<organism evidence="3 4">
    <name type="scientific">Erpetoichthys calabaricus</name>
    <name type="common">Rope fish</name>
    <name type="synonym">Calamoichthys calabaricus</name>
    <dbReference type="NCBI Taxonomy" id="27687"/>
    <lineage>
        <taxon>Eukaryota</taxon>
        <taxon>Metazoa</taxon>
        <taxon>Chordata</taxon>
        <taxon>Craniata</taxon>
        <taxon>Vertebrata</taxon>
        <taxon>Euteleostomi</taxon>
        <taxon>Actinopterygii</taxon>
        <taxon>Polypteriformes</taxon>
        <taxon>Polypteridae</taxon>
        <taxon>Erpetoichthys</taxon>
    </lineage>
</organism>
<keyword evidence="1" id="KW-1015">Disulfide bond</keyword>
<protein>
    <recommendedName>
        <fullName evidence="2">EGF-like domain-containing protein</fullName>
    </recommendedName>
</protein>
<feature type="domain" description="EGF-like" evidence="2">
    <location>
        <begin position="77"/>
        <end position="118"/>
    </location>
</feature>
<evidence type="ECO:0000313" key="3">
    <source>
        <dbReference type="Ensembl" id="ENSECRP00000006810.1"/>
    </source>
</evidence>
<dbReference type="InterPro" id="IPR050906">
    <property type="entry name" value="Notch_signaling"/>
</dbReference>
<feature type="domain" description="EGF-like" evidence="2">
    <location>
        <begin position="41"/>
        <end position="74"/>
    </location>
</feature>
<dbReference type="Proteomes" id="UP000694620">
    <property type="component" value="Chromosome 3"/>
</dbReference>
<dbReference type="FunFam" id="2.10.25.10:FF:000458">
    <property type="entry name" value="prolow-density lipoprotein receptor-related protein 1"/>
    <property type="match status" value="1"/>
</dbReference>
<dbReference type="PANTHER" id="PTHR24044">
    <property type="entry name" value="NOTCH LIGAND FAMILY MEMBER"/>
    <property type="match status" value="1"/>
</dbReference>
<feature type="disulfide bond" evidence="1">
    <location>
        <begin position="122"/>
        <end position="132"/>
    </location>
</feature>
<proteinExistence type="predicted"/>
<dbReference type="SUPFAM" id="SSF57196">
    <property type="entry name" value="EGF/Laminin"/>
    <property type="match status" value="3"/>
</dbReference>
<dbReference type="Ensembl" id="ENSECRT00000006919.1">
    <property type="protein sequence ID" value="ENSECRP00000006810.1"/>
    <property type="gene ID" value="ENSECRG00000004543.1"/>
</dbReference>
<evidence type="ECO:0000256" key="1">
    <source>
        <dbReference type="PROSITE-ProRule" id="PRU00076"/>
    </source>
</evidence>
<name>A0A8C4X5R9_ERPCA</name>
<dbReference type="AlphaFoldDB" id="A0A8C4X5R9"/>
<keyword evidence="4" id="KW-1185">Reference proteome</keyword>
<dbReference type="PROSITE" id="PS00022">
    <property type="entry name" value="EGF_1"/>
    <property type="match status" value="2"/>
</dbReference>
<feature type="disulfide bond" evidence="1">
    <location>
        <begin position="144"/>
        <end position="153"/>
    </location>
</feature>
<dbReference type="Gene3D" id="2.10.25.10">
    <property type="entry name" value="Laminin"/>
    <property type="match status" value="3"/>
</dbReference>
<feature type="disulfide bond" evidence="1">
    <location>
        <begin position="81"/>
        <end position="91"/>
    </location>
</feature>
<sequence length="180" mass="19461">EGPSGSCEALRPASVPCHCAHLLADLCLTLIFVTPPKTAPTSGTCSLQCLNGGSCFLNARKQPKCRCQPRYTGEKCETDQCRDYCLNGGTCTASPTGNTSPRTPTCRCPNGFTGPNCNQKVCKGYCQNNASCMVNQGNQPSCQCLENFSGDKCQYRKSQRPRWGQTVARLVPFSCPLTCR</sequence>
<accession>A0A8C4X5R9</accession>
<keyword evidence="1" id="KW-0245">EGF-like domain</keyword>
<dbReference type="InterPro" id="IPR000742">
    <property type="entry name" value="EGF"/>
</dbReference>
<comment type="caution">
    <text evidence="1">Lacks conserved residue(s) required for the propagation of feature annotation.</text>
</comment>
<evidence type="ECO:0000313" key="4">
    <source>
        <dbReference type="Proteomes" id="UP000694620"/>
    </source>
</evidence>
<reference evidence="3" key="1">
    <citation type="submission" date="2021-06" db="EMBL/GenBank/DDBJ databases">
        <authorList>
            <consortium name="Wellcome Sanger Institute Data Sharing"/>
        </authorList>
    </citation>
    <scope>NUCLEOTIDE SEQUENCE [LARGE SCALE GENOMIC DNA]</scope>
</reference>
<feature type="domain" description="EGF-like" evidence="2">
    <location>
        <begin position="119"/>
        <end position="154"/>
    </location>
</feature>
<feature type="disulfide bond" evidence="1">
    <location>
        <begin position="108"/>
        <end position="117"/>
    </location>
</feature>
<dbReference type="PROSITE" id="PS01186">
    <property type="entry name" value="EGF_2"/>
    <property type="match status" value="1"/>
</dbReference>
<reference evidence="3" key="3">
    <citation type="submission" date="2025-09" db="UniProtKB">
        <authorList>
            <consortium name="Ensembl"/>
        </authorList>
    </citation>
    <scope>IDENTIFICATION</scope>
</reference>
<reference evidence="3" key="2">
    <citation type="submission" date="2025-08" db="UniProtKB">
        <authorList>
            <consortium name="Ensembl"/>
        </authorList>
    </citation>
    <scope>IDENTIFICATION</scope>
</reference>
<feature type="disulfide bond" evidence="1">
    <location>
        <begin position="45"/>
        <end position="55"/>
    </location>
</feature>
<dbReference type="PROSITE" id="PS50026">
    <property type="entry name" value="EGF_3"/>
    <property type="match status" value="3"/>
</dbReference>
<dbReference type="GO" id="GO:0005112">
    <property type="term" value="F:Notch binding"/>
    <property type="evidence" value="ECO:0007669"/>
    <property type="project" value="TreeGrafter"/>
</dbReference>
<evidence type="ECO:0000259" key="2">
    <source>
        <dbReference type="PROSITE" id="PS50026"/>
    </source>
</evidence>
<dbReference type="GeneTree" id="ENSGT00970000196932"/>
<dbReference type="Pfam" id="PF00008">
    <property type="entry name" value="EGF"/>
    <property type="match status" value="2"/>
</dbReference>
<dbReference type="SMART" id="SM00181">
    <property type="entry name" value="EGF"/>
    <property type="match status" value="3"/>
</dbReference>
<dbReference type="PANTHER" id="PTHR24044:SF417">
    <property type="entry name" value="WEARY, ISOFORM B"/>
    <property type="match status" value="1"/>
</dbReference>